<protein>
    <recommendedName>
        <fullName evidence="4">DUF2188 domain-containing protein</fullName>
    </recommendedName>
</protein>
<proteinExistence type="predicted"/>
<evidence type="ECO:0008006" key="4">
    <source>
        <dbReference type="Google" id="ProtNLM"/>
    </source>
</evidence>
<feature type="region of interest" description="Disordered" evidence="1">
    <location>
        <begin position="62"/>
        <end position="86"/>
    </location>
</feature>
<feature type="region of interest" description="Disordered" evidence="1">
    <location>
        <begin position="1"/>
        <end position="32"/>
    </location>
</feature>
<evidence type="ECO:0000313" key="2">
    <source>
        <dbReference type="EMBL" id="MEI9404456.1"/>
    </source>
</evidence>
<dbReference type="RefSeq" id="WP_337094731.1">
    <property type="nucleotide sequence ID" value="NZ_JAPYKO010000014.1"/>
</dbReference>
<accession>A0ABU8KH64</accession>
<sequence>MPIATIEIHDRDGEHLIAASDAPSSSEARLASEALDSGDTNAFSSLEAGAIACGRDLRPHEQGKIVASRRGRQTHGGSARRRNGVE</sequence>
<dbReference type="Proteomes" id="UP001366503">
    <property type="component" value="Unassembled WGS sequence"/>
</dbReference>
<evidence type="ECO:0000256" key="1">
    <source>
        <dbReference type="SAM" id="MobiDB-lite"/>
    </source>
</evidence>
<name>A0ABU8KH64_9HYPH</name>
<organism evidence="2 3">
    <name type="scientific">Mesorhizobium argentiipisi</name>
    <dbReference type="NCBI Taxonomy" id="3015175"/>
    <lineage>
        <taxon>Bacteria</taxon>
        <taxon>Pseudomonadati</taxon>
        <taxon>Pseudomonadota</taxon>
        <taxon>Alphaproteobacteria</taxon>
        <taxon>Hyphomicrobiales</taxon>
        <taxon>Phyllobacteriaceae</taxon>
        <taxon>Mesorhizobium</taxon>
    </lineage>
</organism>
<dbReference type="EMBL" id="JAPYKO010000014">
    <property type="protein sequence ID" value="MEI9404456.1"/>
    <property type="molecule type" value="Genomic_DNA"/>
</dbReference>
<keyword evidence="3" id="KW-1185">Reference proteome</keyword>
<evidence type="ECO:0000313" key="3">
    <source>
        <dbReference type="Proteomes" id="UP001366503"/>
    </source>
</evidence>
<gene>
    <name evidence="2" type="ORF">O7A05_20160</name>
</gene>
<feature type="compositionally biased region" description="Low complexity" evidence="1">
    <location>
        <begin position="22"/>
        <end position="32"/>
    </location>
</feature>
<feature type="compositionally biased region" description="Basic residues" evidence="1">
    <location>
        <begin position="67"/>
        <end position="86"/>
    </location>
</feature>
<reference evidence="2 3" key="1">
    <citation type="submission" date="2022-12" db="EMBL/GenBank/DDBJ databases">
        <authorList>
            <person name="Muema E."/>
        </authorList>
    </citation>
    <scope>NUCLEOTIDE SEQUENCE [LARGE SCALE GENOMIC DNA]</scope>
    <source>
        <strain evidence="3">1330</strain>
    </source>
</reference>
<comment type="caution">
    <text evidence="2">The sequence shown here is derived from an EMBL/GenBank/DDBJ whole genome shotgun (WGS) entry which is preliminary data.</text>
</comment>